<evidence type="ECO:0000256" key="1">
    <source>
        <dbReference type="SAM" id="MobiDB-lite"/>
    </source>
</evidence>
<feature type="region of interest" description="Disordered" evidence="1">
    <location>
        <begin position="76"/>
        <end position="95"/>
    </location>
</feature>
<protein>
    <submittedName>
        <fullName evidence="3">Hydrolase</fullName>
    </submittedName>
</protein>
<feature type="chain" id="PRO_5012837666" evidence="2">
    <location>
        <begin position="30"/>
        <end position="227"/>
    </location>
</feature>
<evidence type="ECO:0000313" key="4">
    <source>
        <dbReference type="Proteomes" id="UP000184604"/>
    </source>
</evidence>
<dbReference type="EMBL" id="CP018335">
    <property type="protein sequence ID" value="APM38482.1"/>
    <property type="molecule type" value="Genomic_DNA"/>
</dbReference>
<dbReference type="GO" id="GO:0016787">
    <property type="term" value="F:hydrolase activity"/>
    <property type="evidence" value="ECO:0007669"/>
    <property type="project" value="UniProtKB-KW"/>
</dbReference>
<reference evidence="3 4" key="1">
    <citation type="submission" date="2016-12" db="EMBL/GenBank/DDBJ databases">
        <title>Complete genome sequence of Clostridium kluyveri JZZ isolated from the pit mud of a Chinese flavor liquor-making factory.</title>
        <authorList>
            <person name="Wang Y."/>
        </authorList>
    </citation>
    <scope>NUCLEOTIDE SEQUENCE [LARGE SCALE GENOMIC DNA]</scope>
    <source>
        <strain evidence="3 4">JZZ</strain>
    </source>
</reference>
<keyword evidence="2" id="KW-0732">Signal</keyword>
<accession>A0A1L5F672</accession>
<organism evidence="3 4">
    <name type="scientific">Clostridium kluyveri</name>
    <dbReference type="NCBI Taxonomy" id="1534"/>
    <lineage>
        <taxon>Bacteria</taxon>
        <taxon>Bacillati</taxon>
        <taxon>Bacillota</taxon>
        <taxon>Clostridia</taxon>
        <taxon>Eubacteriales</taxon>
        <taxon>Clostridiaceae</taxon>
        <taxon>Clostridium</taxon>
    </lineage>
</organism>
<dbReference type="RefSeq" id="WP_073538152.1">
    <property type="nucleotide sequence ID" value="NZ_CP018335.1"/>
</dbReference>
<keyword evidence="3" id="KW-0378">Hydrolase</keyword>
<sequence>MKRIMKKVALTLTLVVILCVSYNTFSISAEEDFKNMGTKVISNVNKIWTVEFTSPADIDSLNNNIRIEDLTDGSISNLSASQGEDENSVEINPPSGGYKLSHNYKLVIDKSSKSKKQENLPKSVVLYFNVTSKENNGYTISANVEVSPIVDIAKTITISATNLPGVSKYKIEGSNNLCDIGKSVFLFAAQDTVKVYLYDNKQNLLGTSALDVSATKNNISTDITLAD</sequence>
<gene>
    <name evidence="3" type="ORF">BS101_06885</name>
</gene>
<feature type="signal peptide" evidence="2">
    <location>
        <begin position="1"/>
        <end position="29"/>
    </location>
</feature>
<evidence type="ECO:0000256" key="2">
    <source>
        <dbReference type="SAM" id="SignalP"/>
    </source>
</evidence>
<evidence type="ECO:0000313" key="3">
    <source>
        <dbReference type="EMBL" id="APM38482.1"/>
    </source>
</evidence>
<proteinExistence type="predicted"/>
<dbReference type="Proteomes" id="UP000184604">
    <property type="component" value="Chromosome"/>
</dbReference>
<dbReference type="OrthoDB" id="1925112at2"/>
<dbReference type="AlphaFoldDB" id="A0A1L5F672"/>
<name>A0A1L5F672_CLOKL</name>